<dbReference type="InterPro" id="IPR010093">
    <property type="entry name" value="SinI_DNA-bd"/>
</dbReference>
<dbReference type="Pfam" id="PF12728">
    <property type="entry name" value="HTH_17"/>
    <property type="match status" value="1"/>
</dbReference>
<reference evidence="2" key="1">
    <citation type="submission" date="2019-08" db="EMBL/GenBank/DDBJ databases">
        <authorList>
            <person name="Kucharzyk K."/>
            <person name="Murdoch R.W."/>
            <person name="Higgins S."/>
            <person name="Loffler F."/>
        </authorList>
    </citation>
    <scope>NUCLEOTIDE SEQUENCE</scope>
</reference>
<gene>
    <name evidence="2" type="ORF">SDC9_137983</name>
</gene>
<dbReference type="InterPro" id="IPR041657">
    <property type="entry name" value="HTH_17"/>
</dbReference>
<dbReference type="GO" id="GO:0003677">
    <property type="term" value="F:DNA binding"/>
    <property type="evidence" value="ECO:0007669"/>
    <property type="project" value="InterPro"/>
</dbReference>
<accession>A0A645DN22</accession>
<dbReference type="AlphaFoldDB" id="A0A645DN22"/>
<dbReference type="NCBIfam" id="TIGR01764">
    <property type="entry name" value="excise"/>
    <property type="match status" value="1"/>
</dbReference>
<dbReference type="EMBL" id="VSSQ01038006">
    <property type="protein sequence ID" value="MPM90860.1"/>
    <property type="molecule type" value="Genomic_DNA"/>
</dbReference>
<dbReference type="InterPro" id="IPR009061">
    <property type="entry name" value="DNA-bd_dom_put_sf"/>
</dbReference>
<proteinExistence type="predicted"/>
<protein>
    <recommendedName>
        <fullName evidence="1">Helix-turn-helix domain-containing protein</fullName>
    </recommendedName>
</protein>
<organism evidence="2">
    <name type="scientific">bioreactor metagenome</name>
    <dbReference type="NCBI Taxonomy" id="1076179"/>
    <lineage>
        <taxon>unclassified sequences</taxon>
        <taxon>metagenomes</taxon>
        <taxon>ecological metagenomes</taxon>
    </lineage>
</organism>
<evidence type="ECO:0000313" key="2">
    <source>
        <dbReference type="EMBL" id="MPM90860.1"/>
    </source>
</evidence>
<feature type="domain" description="Helix-turn-helix" evidence="1">
    <location>
        <begin position="24"/>
        <end position="69"/>
    </location>
</feature>
<evidence type="ECO:0000259" key="1">
    <source>
        <dbReference type="Pfam" id="PF12728"/>
    </source>
</evidence>
<sequence>MEEVLQQIRDLIKQLDVMPQLLKYRDVADILGVREQTVRQWVSANKIEYVKIGSAVRFKRTYIEDFITKYTKRANHEI</sequence>
<dbReference type="SUPFAM" id="SSF46955">
    <property type="entry name" value="Putative DNA-binding domain"/>
    <property type="match status" value="1"/>
</dbReference>
<comment type="caution">
    <text evidence="2">The sequence shown here is derived from an EMBL/GenBank/DDBJ whole genome shotgun (WGS) entry which is preliminary data.</text>
</comment>
<name>A0A645DN22_9ZZZZ</name>